<evidence type="ECO:0000259" key="1">
    <source>
        <dbReference type="Pfam" id="PF00149"/>
    </source>
</evidence>
<reference evidence="2 3" key="1">
    <citation type="submission" date="2017-04" db="EMBL/GenBank/DDBJ databases">
        <authorList>
            <person name="Veseli I.A."/>
            <person name="Tang C."/>
            <person name="Pombert J.-F."/>
        </authorList>
    </citation>
    <scope>NUCLEOTIDE SEQUENCE [LARGE SCALE GENOMIC DNA]</scope>
    <source>
        <strain evidence="2 3">ATCC 700373</strain>
    </source>
</reference>
<dbReference type="InterPro" id="IPR004843">
    <property type="entry name" value="Calcineurin-like_PHP"/>
</dbReference>
<dbReference type="Pfam" id="PF00149">
    <property type="entry name" value="Metallophos"/>
    <property type="match status" value="1"/>
</dbReference>
<feature type="domain" description="Calcineurin-like phosphoesterase" evidence="1">
    <location>
        <begin position="1"/>
        <end position="228"/>
    </location>
</feature>
<protein>
    <submittedName>
        <fullName evidence="2">Phosphohydrolase</fullName>
    </submittedName>
</protein>
<name>A0AAC9RSY5_9STAP</name>
<accession>A0AAC9RSY5</accession>
<organism evidence="2 3">
    <name type="scientific">Staphylococcus lutrae</name>
    <dbReference type="NCBI Taxonomy" id="155085"/>
    <lineage>
        <taxon>Bacteria</taxon>
        <taxon>Bacillati</taxon>
        <taxon>Bacillota</taxon>
        <taxon>Bacilli</taxon>
        <taxon>Bacillales</taxon>
        <taxon>Staphylococcaceae</taxon>
        <taxon>Staphylococcus</taxon>
    </lineage>
</organism>
<keyword evidence="3" id="KW-1185">Reference proteome</keyword>
<dbReference type="RefSeq" id="WP_085237037.1">
    <property type="nucleotide sequence ID" value="NZ_CP020773.1"/>
</dbReference>
<dbReference type="KEGG" id="slz:B5P37_04135"/>
<dbReference type="EMBL" id="CP020773">
    <property type="protein sequence ID" value="ARJ50559.1"/>
    <property type="molecule type" value="Genomic_DNA"/>
</dbReference>
<dbReference type="NCBIfam" id="TIGR03729">
    <property type="entry name" value="acc_ester"/>
    <property type="match status" value="1"/>
</dbReference>
<gene>
    <name evidence="2" type="ORF">B5P37_04135</name>
</gene>
<dbReference type="InterPro" id="IPR022302">
    <property type="entry name" value="Phosphoesterase_putative"/>
</dbReference>
<dbReference type="PANTHER" id="PTHR36492">
    <property type="match status" value="1"/>
</dbReference>
<dbReference type="InterPro" id="IPR052963">
    <property type="entry name" value="Pantetheine_PDE"/>
</dbReference>
<dbReference type="PANTHER" id="PTHR36492:SF2">
    <property type="entry name" value="[ACYL-CARRIER-PROTEIN] PHOSPHODIESTERASE PPTH"/>
    <property type="match status" value="1"/>
</dbReference>
<dbReference type="GO" id="GO:0016787">
    <property type="term" value="F:hydrolase activity"/>
    <property type="evidence" value="ECO:0007669"/>
    <property type="project" value="InterPro"/>
</dbReference>
<evidence type="ECO:0000313" key="2">
    <source>
        <dbReference type="EMBL" id="ARJ50559.1"/>
    </source>
</evidence>
<dbReference type="Proteomes" id="UP000242864">
    <property type="component" value="Chromosome"/>
</dbReference>
<proteinExistence type="predicted"/>
<sequence length="269" mass="31333">MNIGTIADLHFDRHPYLTEADYLDALVRLIEEAQLDILIIAGDISNHHTTTLDFVTQLTSLTASAIYFVPGNHDIWRHNDEKLSTSQILQLYKAHPQCLMGSPVVYNNYVITGHMGWYDYSFAADRFSYEKLRRGKHYGATWQDKVHTAFEMSDPKLSQHFANEVYHELSRYPNHSVILVTHVVTHPQFTVPMPHRIFDFFNGFIGTSDFQTLYDTFDIQYSVMGHVHFRKRVVEGKTTYLCPCLGYPREWRTDDINVEMRRALQVIKL</sequence>
<dbReference type="Gene3D" id="3.60.21.10">
    <property type="match status" value="1"/>
</dbReference>
<evidence type="ECO:0000313" key="3">
    <source>
        <dbReference type="Proteomes" id="UP000242864"/>
    </source>
</evidence>
<dbReference type="SUPFAM" id="SSF56300">
    <property type="entry name" value="Metallo-dependent phosphatases"/>
    <property type="match status" value="1"/>
</dbReference>
<dbReference type="AlphaFoldDB" id="A0AAC9RSY5"/>
<dbReference type="InterPro" id="IPR029052">
    <property type="entry name" value="Metallo-depent_PP-like"/>
</dbReference>